<dbReference type="AlphaFoldDB" id="A0A7W8Z240"/>
<dbReference type="Proteomes" id="UP000588112">
    <property type="component" value="Unassembled WGS sequence"/>
</dbReference>
<dbReference type="Gene3D" id="3.40.190.10">
    <property type="entry name" value="Periplasmic binding protein-like II"/>
    <property type="match status" value="1"/>
</dbReference>
<feature type="chain" id="PRO_5038364447" evidence="5">
    <location>
        <begin position="20"/>
        <end position="547"/>
    </location>
</feature>
<dbReference type="EMBL" id="JACHBR010000001">
    <property type="protein sequence ID" value="MBB5625815.1"/>
    <property type="molecule type" value="Genomic_DNA"/>
</dbReference>
<evidence type="ECO:0000313" key="8">
    <source>
        <dbReference type="Proteomes" id="UP000588112"/>
    </source>
</evidence>
<evidence type="ECO:0000256" key="1">
    <source>
        <dbReference type="ARBA" id="ARBA00004196"/>
    </source>
</evidence>
<evidence type="ECO:0000256" key="2">
    <source>
        <dbReference type="ARBA" id="ARBA00005695"/>
    </source>
</evidence>
<comment type="subcellular location">
    <subcellularLocation>
        <location evidence="1">Cell envelope</location>
    </subcellularLocation>
</comment>
<reference evidence="7 8" key="1">
    <citation type="submission" date="2020-08" db="EMBL/GenBank/DDBJ databases">
        <title>Sequencing the genomes of 1000 actinobacteria strains.</title>
        <authorList>
            <person name="Klenk H.-P."/>
        </authorList>
    </citation>
    <scope>NUCLEOTIDE SEQUENCE [LARGE SCALE GENOMIC DNA]</scope>
    <source>
        <strain evidence="7 8">DSM 45790</strain>
    </source>
</reference>
<dbReference type="CDD" id="cd00995">
    <property type="entry name" value="PBP2_NikA_DppA_OppA_like"/>
    <property type="match status" value="1"/>
</dbReference>
<protein>
    <submittedName>
        <fullName evidence="7">Peptide/nickel transport system substrate-binding protein</fullName>
    </submittedName>
</protein>
<feature type="signal peptide" evidence="5">
    <location>
        <begin position="1"/>
        <end position="19"/>
    </location>
</feature>
<dbReference type="PIRSF" id="PIRSF002741">
    <property type="entry name" value="MppA"/>
    <property type="match status" value="1"/>
</dbReference>
<dbReference type="RefSeq" id="WP_184609282.1">
    <property type="nucleotide sequence ID" value="NZ_BOOS01000023.1"/>
</dbReference>
<organism evidence="7 8">
    <name type="scientific">Sphaerisporangium krabiense</name>
    <dbReference type="NCBI Taxonomy" id="763782"/>
    <lineage>
        <taxon>Bacteria</taxon>
        <taxon>Bacillati</taxon>
        <taxon>Actinomycetota</taxon>
        <taxon>Actinomycetes</taxon>
        <taxon>Streptosporangiales</taxon>
        <taxon>Streptosporangiaceae</taxon>
        <taxon>Sphaerisporangium</taxon>
    </lineage>
</organism>
<evidence type="ECO:0000256" key="4">
    <source>
        <dbReference type="ARBA" id="ARBA00022729"/>
    </source>
</evidence>
<dbReference type="GO" id="GO:0042597">
    <property type="term" value="C:periplasmic space"/>
    <property type="evidence" value="ECO:0007669"/>
    <property type="project" value="UniProtKB-ARBA"/>
</dbReference>
<dbReference type="GO" id="GO:0015833">
    <property type="term" value="P:peptide transport"/>
    <property type="evidence" value="ECO:0007669"/>
    <property type="project" value="TreeGrafter"/>
</dbReference>
<dbReference type="GO" id="GO:1904680">
    <property type="term" value="F:peptide transmembrane transporter activity"/>
    <property type="evidence" value="ECO:0007669"/>
    <property type="project" value="TreeGrafter"/>
</dbReference>
<proteinExistence type="inferred from homology"/>
<evidence type="ECO:0000256" key="5">
    <source>
        <dbReference type="SAM" id="SignalP"/>
    </source>
</evidence>
<dbReference type="InterPro" id="IPR039424">
    <property type="entry name" value="SBP_5"/>
</dbReference>
<evidence type="ECO:0000256" key="3">
    <source>
        <dbReference type="ARBA" id="ARBA00022448"/>
    </source>
</evidence>
<sequence>MNRGRARTVLTLGTAAVLAGVTACTGEGGDAAGEDVRPTIRYGIMTQGFTSMDPLQALQPLDRILSMMLFDGLVRYRTSDTTAPFEPGIARDIPQARTRDGKQVWTIHLRDGVTCPAGRKTAAYQLTSEDVVYSLRRAADPERSSFATSYTDYKSVTAPDPRTVEVTTTHPVSPAVFLSTISNWQGGLVVCKKAVEAEGDEFGLHPVGPGPYTFRGYTPGQQVELAANDSYYLGKPLAAGWTIRFMNDDTARQAALFSGDVDLIDPSSGGDLGLRVIDEREGFKVVTAPLFGIWYAAFNTKVKPLDDVRVRRALAYALDRADYVAAAGARTAEPVLSAWSDAMPGGVPDAHTKQAGLAYDYDLDKARELLAEAGYPDGFGLTVTGPSGMQYYEILQAQLKKIGIRVAIRNVDTPTWQKAQLSGKEPIIVTLIAYRATPQTTYGAFFYGPSSVLGGSRPAQNYIGYDGADALIEQVARESDPERQKRLWQDINDQILRDAAVKPLMLSHRTYGAACGFTWGGAEPPVAIPGNWQAGYKATVDRKAKGC</sequence>
<comment type="similarity">
    <text evidence="2">Belongs to the bacterial solute-binding protein 5 family.</text>
</comment>
<accession>A0A7W8Z240</accession>
<dbReference type="SUPFAM" id="SSF53850">
    <property type="entry name" value="Periplasmic binding protein-like II"/>
    <property type="match status" value="1"/>
</dbReference>
<dbReference type="PANTHER" id="PTHR30290:SF10">
    <property type="entry name" value="PERIPLASMIC OLIGOPEPTIDE-BINDING PROTEIN-RELATED"/>
    <property type="match status" value="1"/>
</dbReference>
<keyword evidence="3" id="KW-0813">Transport</keyword>
<dbReference type="Gene3D" id="3.10.105.10">
    <property type="entry name" value="Dipeptide-binding Protein, Domain 3"/>
    <property type="match status" value="1"/>
</dbReference>
<dbReference type="GO" id="GO:0030313">
    <property type="term" value="C:cell envelope"/>
    <property type="evidence" value="ECO:0007669"/>
    <property type="project" value="UniProtKB-SubCell"/>
</dbReference>
<gene>
    <name evidence="7" type="ORF">BJ981_001514</name>
</gene>
<dbReference type="InterPro" id="IPR000914">
    <property type="entry name" value="SBP_5_dom"/>
</dbReference>
<dbReference type="GO" id="GO:0043190">
    <property type="term" value="C:ATP-binding cassette (ABC) transporter complex"/>
    <property type="evidence" value="ECO:0007669"/>
    <property type="project" value="InterPro"/>
</dbReference>
<name>A0A7W8Z240_9ACTN</name>
<dbReference type="PANTHER" id="PTHR30290">
    <property type="entry name" value="PERIPLASMIC BINDING COMPONENT OF ABC TRANSPORTER"/>
    <property type="match status" value="1"/>
</dbReference>
<evidence type="ECO:0000313" key="7">
    <source>
        <dbReference type="EMBL" id="MBB5625815.1"/>
    </source>
</evidence>
<dbReference type="InterPro" id="IPR030678">
    <property type="entry name" value="Peptide/Ni-bd"/>
</dbReference>
<keyword evidence="8" id="KW-1185">Reference proteome</keyword>
<evidence type="ECO:0000259" key="6">
    <source>
        <dbReference type="Pfam" id="PF00496"/>
    </source>
</evidence>
<dbReference type="PROSITE" id="PS51257">
    <property type="entry name" value="PROKAR_LIPOPROTEIN"/>
    <property type="match status" value="1"/>
</dbReference>
<comment type="caution">
    <text evidence="7">The sequence shown here is derived from an EMBL/GenBank/DDBJ whole genome shotgun (WGS) entry which is preliminary data.</text>
</comment>
<feature type="domain" description="Solute-binding protein family 5" evidence="6">
    <location>
        <begin position="97"/>
        <end position="448"/>
    </location>
</feature>
<dbReference type="Pfam" id="PF00496">
    <property type="entry name" value="SBP_bac_5"/>
    <property type="match status" value="1"/>
</dbReference>
<keyword evidence="4 5" id="KW-0732">Signal</keyword>